<proteinExistence type="predicted"/>
<organism evidence="2 3">
    <name type="scientific">Erwinia piriflorinigrans CFBP 5888</name>
    <dbReference type="NCBI Taxonomy" id="1161919"/>
    <lineage>
        <taxon>Bacteria</taxon>
        <taxon>Pseudomonadati</taxon>
        <taxon>Pseudomonadota</taxon>
        <taxon>Gammaproteobacteria</taxon>
        <taxon>Enterobacterales</taxon>
        <taxon>Erwiniaceae</taxon>
        <taxon>Erwinia</taxon>
    </lineage>
</organism>
<comment type="caution">
    <text evidence="2">The sequence shown here is derived from an EMBL/GenBank/DDBJ whole genome shotgun (WGS) entry which is preliminary data.</text>
</comment>
<evidence type="ECO:0000313" key="3">
    <source>
        <dbReference type="Proteomes" id="UP000018217"/>
    </source>
</evidence>
<keyword evidence="1" id="KW-0812">Transmembrane</keyword>
<dbReference type="Proteomes" id="UP000018217">
    <property type="component" value="Unassembled WGS sequence"/>
</dbReference>
<protein>
    <submittedName>
        <fullName evidence="2">Uncharacterized protein</fullName>
    </submittedName>
</protein>
<gene>
    <name evidence="2" type="ORF">EPIR_2264</name>
</gene>
<sequence length="56" mass="6685">MIPFFLKKIKLRLWFLWSTGLAIFYKLILFKWLKSIIQYASILTSLVQINLMFGMG</sequence>
<keyword evidence="1" id="KW-0472">Membrane</keyword>
<accession>V5Z8S5</accession>
<dbReference type="EMBL" id="CAHS01000015">
    <property type="protein sequence ID" value="CCG87629.1"/>
    <property type="molecule type" value="Genomic_DNA"/>
</dbReference>
<evidence type="ECO:0000256" key="1">
    <source>
        <dbReference type="SAM" id="Phobius"/>
    </source>
</evidence>
<keyword evidence="3" id="KW-1185">Reference proteome</keyword>
<evidence type="ECO:0000313" key="2">
    <source>
        <dbReference type="EMBL" id="CCG87629.1"/>
    </source>
</evidence>
<reference evidence="2 3" key="1">
    <citation type="journal article" date="2013" name="Syst. Appl. Microbiol.">
        <title>Phylogenetic position and virulence apparatus of the pear flower necrosis pathogen Erwinia piriflorinigrans CFBP 5888T as assessed by comparative genomics.</title>
        <authorList>
            <person name="Smits T.H."/>
            <person name="Rezzonico F."/>
            <person name="Lopez M.M."/>
            <person name="Blom J."/>
            <person name="Goesmann A."/>
            <person name="Frey J.E."/>
            <person name="Duffy B."/>
        </authorList>
    </citation>
    <scope>NUCLEOTIDE SEQUENCE [LARGE SCALE GENOMIC DNA]</scope>
    <source>
        <strain evidence="3">CFBP5888</strain>
    </source>
</reference>
<dbReference type="AlphaFoldDB" id="V5Z8S5"/>
<feature type="transmembrane region" description="Helical" evidence="1">
    <location>
        <begin position="12"/>
        <end position="30"/>
    </location>
</feature>
<feature type="transmembrane region" description="Helical" evidence="1">
    <location>
        <begin position="36"/>
        <end position="53"/>
    </location>
</feature>
<keyword evidence="1" id="KW-1133">Transmembrane helix</keyword>
<name>V5Z8S5_9GAMM</name>